<dbReference type="EMBL" id="PYGK01000030">
    <property type="protein sequence ID" value="PSL19046.1"/>
    <property type="molecule type" value="Genomic_DNA"/>
</dbReference>
<evidence type="ECO:0008006" key="3">
    <source>
        <dbReference type="Google" id="ProtNLM"/>
    </source>
</evidence>
<keyword evidence="2" id="KW-1185">Reference proteome</keyword>
<organism evidence="1 2">
    <name type="scientific">Chitinophaga ginsengisoli</name>
    <dbReference type="NCBI Taxonomy" id="363837"/>
    <lineage>
        <taxon>Bacteria</taxon>
        <taxon>Pseudomonadati</taxon>
        <taxon>Bacteroidota</taxon>
        <taxon>Chitinophagia</taxon>
        <taxon>Chitinophagales</taxon>
        <taxon>Chitinophagaceae</taxon>
        <taxon>Chitinophaga</taxon>
    </lineage>
</organism>
<dbReference type="Gene3D" id="2.180.10.10">
    <property type="entry name" value="RHS repeat-associated core"/>
    <property type="match status" value="1"/>
</dbReference>
<gene>
    <name evidence="1" type="ORF">CLV42_1301</name>
</gene>
<dbReference type="AlphaFoldDB" id="A0A2P8FBF1"/>
<accession>A0A2P8FBF1</accession>
<evidence type="ECO:0000313" key="2">
    <source>
        <dbReference type="Proteomes" id="UP000240978"/>
    </source>
</evidence>
<sequence length="334" mass="36313">GYRYGFNGQEHSSELGDNNYTAQFWEYDSRIGRRWNLDPEPVTGISEYATLNNSPILYSDVLGNYSDPPGWYTSARAAYMILMYGMGGDASKAGETFDKVANIQPKSLDQIKGDVRQGVRNLRASGAGMIEGGNRLLSFGLMRRTPESLGFYGTEAGYFNGSALVVSSLPLPEGGGGNLSTGFAVSGSEAAVLKPTVNAEIKQAPVVLANAANGQNRQPVQEYDIGEYKDLQDRSDVGDHLDLHHVPQKHPAGQVIPGYRPETGTAIALNEVTHRAIPRTKGTYTGTPRQLLGNDAWNLRQAGVANTYIERLLNMAKAQFPTSYVRPPRAPKTQ</sequence>
<reference evidence="1 2" key="1">
    <citation type="submission" date="2018-03" db="EMBL/GenBank/DDBJ databases">
        <title>Genomic Encyclopedia of Archaeal and Bacterial Type Strains, Phase II (KMG-II): from individual species to whole genera.</title>
        <authorList>
            <person name="Goeker M."/>
        </authorList>
    </citation>
    <scope>NUCLEOTIDE SEQUENCE [LARGE SCALE GENOMIC DNA]</scope>
    <source>
        <strain evidence="1 2">DSM 18107</strain>
    </source>
</reference>
<feature type="non-terminal residue" evidence="1">
    <location>
        <position position="1"/>
    </location>
</feature>
<dbReference type="RefSeq" id="WP_211303577.1">
    <property type="nucleotide sequence ID" value="NZ_PYGK01000030.1"/>
</dbReference>
<dbReference type="Proteomes" id="UP000240978">
    <property type="component" value="Unassembled WGS sequence"/>
</dbReference>
<comment type="caution">
    <text evidence="1">The sequence shown here is derived from an EMBL/GenBank/DDBJ whole genome shotgun (WGS) entry which is preliminary data.</text>
</comment>
<protein>
    <recommendedName>
        <fullName evidence="3">RHS repeat-associated protein</fullName>
    </recommendedName>
</protein>
<proteinExistence type="predicted"/>
<evidence type="ECO:0000313" key="1">
    <source>
        <dbReference type="EMBL" id="PSL19046.1"/>
    </source>
</evidence>
<name>A0A2P8FBF1_9BACT</name>